<dbReference type="GO" id="GO:0120147">
    <property type="term" value="F:formylglycine-generating oxidase activity"/>
    <property type="evidence" value="ECO:0007669"/>
    <property type="project" value="TreeGrafter"/>
</dbReference>
<dbReference type="PATRIC" id="fig|217031.6.peg.2327"/>
<dbReference type="InterPro" id="IPR005532">
    <property type="entry name" value="SUMF_dom"/>
</dbReference>
<name>A0A177ZUS7_9BACI</name>
<organism evidence="2 3">
    <name type="scientific">Lederbergia galactosidilytica</name>
    <dbReference type="NCBI Taxonomy" id="217031"/>
    <lineage>
        <taxon>Bacteria</taxon>
        <taxon>Bacillati</taxon>
        <taxon>Bacillota</taxon>
        <taxon>Bacilli</taxon>
        <taxon>Bacillales</taxon>
        <taxon>Bacillaceae</taxon>
        <taxon>Lederbergia</taxon>
    </lineage>
</organism>
<reference evidence="2 3" key="1">
    <citation type="submission" date="2015-05" db="EMBL/GenBank/DDBJ databases">
        <title>Comparison of genome.</title>
        <authorList>
            <person name="Zheng Z."/>
            <person name="Sun M."/>
        </authorList>
    </citation>
    <scope>NUCLEOTIDE SEQUENCE [LARGE SCALE GENOMIC DNA]</scope>
    <source>
        <strain evidence="2 3">G25-74</strain>
    </source>
</reference>
<evidence type="ECO:0000313" key="3">
    <source>
        <dbReference type="Proteomes" id="UP000077881"/>
    </source>
</evidence>
<dbReference type="Gene3D" id="3.90.1580.10">
    <property type="entry name" value="paralog of FGE (formylglycine-generating enzyme)"/>
    <property type="match status" value="1"/>
</dbReference>
<dbReference type="InterPro" id="IPR042095">
    <property type="entry name" value="SUMF_sf"/>
</dbReference>
<proteinExistence type="predicted"/>
<comment type="caution">
    <text evidence="2">The sequence shown here is derived from an EMBL/GenBank/DDBJ whole genome shotgun (WGS) entry which is preliminary data.</text>
</comment>
<dbReference type="PANTHER" id="PTHR23150">
    <property type="entry name" value="SULFATASE MODIFYING FACTOR 1, 2"/>
    <property type="match status" value="1"/>
</dbReference>
<dbReference type="Proteomes" id="UP000077881">
    <property type="component" value="Unassembled WGS sequence"/>
</dbReference>
<dbReference type="RefSeq" id="WP_057987261.1">
    <property type="nucleotide sequence ID" value="NZ_JAGGKH010000013.1"/>
</dbReference>
<dbReference type="InterPro" id="IPR051043">
    <property type="entry name" value="Sulfatase_Mod_Factor_Kinase"/>
</dbReference>
<dbReference type="EMBL" id="LDJR01000046">
    <property type="protein sequence ID" value="OAK71249.1"/>
    <property type="molecule type" value="Genomic_DNA"/>
</dbReference>
<dbReference type="STRING" id="217031.ABB05_10915"/>
<dbReference type="SUPFAM" id="SSF56436">
    <property type="entry name" value="C-type lectin-like"/>
    <property type="match status" value="1"/>
</dbReference>
<protein>
    <recommendedName>
        <fullName evidence="1">Sulfatase-modifying factor enzyme-like domain-containing protein</fullName>
    </recommendedName>
</protein>
<evidence type="ECO:0000259" key="1">
    <source>
        <dbReference type="Pfam" id="PF03781"/>
    </source>
</evidence>
<dbReference type="PANTHER" id="PTHR23150:SF19">
    <property type="entry name" value="FORMYLGLYCINE-GENERATING ENZYME"/>
    <property type="match status" value="1"/>
</dbReference>
<keyword evidence="3" id="KW-1185">Reference proteome</keyword>
<feature type="domain" description="Sulfatase-modifying factor enzyme-like" evidence="1">
    <location>
        <begin position="31"/>
        <end position="310"/>
    </location>
</feature>
<evidence type="ECO:0000313" key="2">
    <source>
        <dbReference type="EMBL" id="OAK71249.1"/>
    </source>
</evidence>
<gene>
    <name evidence="2" type="ORF">ABB05_10915</name>
</gene>
<accession>A0A177ZUS7</accession>
<dbReference type="AlphaFoldDB" id="A0A177ZUS7"/>
<sequence length="314" mass="35882">MKSCCQVQNHDGKKTYSINTTIKEKKDFLKENMVLIEGGEFLMGTEDKEGFPADGEGPIRKVKLDPFYMDQYAVTNEKFEQFVNETGYVTEAEQFGWSFVFHLFLSQETLNKITQRPVEVPWWVPVEGAYWRHPEGPGSSIQDRMNHPVTHVSWHDAEAYCKWSGKRLPTEAEWEYAARGGLTQKKYPWGDELIVDGKHQCNIWQGKFPVKNTKADGYLGTSPVDSFSPNGYELYNVVGNVWEWCDDWFCPTYHLKHSAHNPRGPEKGSSKSMRGGSYLCHKSYCNRYRVAARSSNTPDSSTGNIGFRCVGDVN</sequence>
<dbReference type="InterPro" id="IPR016187">
    <property type="entry name" value="CTDL_fold"/>
</dbReference>
<dbReference type="Pfam" id="PF03781">
    <property type="entry name" value="FGE-sulfatase"/>
    <property type="match status" value="1"/>
</dbReference>